<accession>A0ABN3PZV6</accession>
<organism evidence="2 3">
    <name type="scientific">Actinomadura fulvescens</name>
    <dbReference type="NCBI Taxonomy" id="46160"/>
    <lineage>
        <taxon>Bacteria</taxon>
        <taxon>Bacillati</taxon>
        <taxon>Actinomycetota</taxon>
        <taxon>Actinomycetes</taxon>
        <taxon>Streptosporangiales</taxon>
        <taxon>Thermomonosporaceae</taxon>
        <taxon>Actinomadura</taxon>
    </lineage>
</organism>
<feature type="transmembrane region" description="Helical" evidence="1">
    <location>
        <begin position="22"/>
        <end position="42"/>
    </location>
</feature>
<name>A0ABN3PZV6_9ACTN</name>
<protein>
    <recommendedName>
        <fullName evidence="4">DUF4232 domain-containing protein</fullName>
    </recommendedName>
</protein>
<comment type="caution">
    <text evidence="2">The sequence shown here is derived from an EMBL/GenBank/DDBJ whole genome shotgun (WGS) entry which is preliminary data.</text>
</comment>
<gene>
    <name evidence="2" type="ORF">GCM10010411_46620</name>
</gene>
<keyword evidence="1" id="KW-0812">Transmembrane</keyword>
<evidence type="ECO:0000313" key="2">
    <source>
        <dbReference type="EMBL" id="GAA2607076.1"/>
    </source>
</evidence>
<reference evidence="2 3" key="1">
    <citation type="journal article" date="2019" name="Int. J. Syst. Evol. Microbiol.">
        <title>The Global Catalogue of Microorganisms (GCM) 10K type strain sequencing project: providing services to taxonomists for standard genome sequencing and annotation.</title>
        <authorList>
            <consortium name="The Broad Institute Genomics Platform"/>
            <consortium name="The Broad Institute Genome Sequencing Center for Infectious Disease"/>
            <person name="Wu L."/>
            <person name="Ma J."/>
        </authorList>
    </citation>
    <scope>NUCLEOTIDE SEQUENCE [LARGE SCALE GENOMIC DNA]</scope>
    <source>
        <strain evidence="2 3">JCM 6833</strain>
    </source>
</reference>
<dbReference type="EMBL" id="BAAATD010000006">
    <property type="protein sequence ID" value="GAA2607076.1"/>
    <property type="molecule type" value="Genomic_DNA"/>
</dbReference>
<evidence type="ECO:0000256" key="1">
    <source>
        <dbReference type="SAM" id="Phobius"/>
    </source>
</evidence>
<dbReference type="Proteomes" id="UP001501509">
    <property type="component" value="Unassembled WGS sequence"/>
</dbReference>
<keyword evidence="1" id="KW-0472">Membrane</keyword>
<evidence type="ECO:0008006" key="4">
    <source>
        <dbReference type="Google" id="ProtNLM"/>
    </source>
</evidence>
<dbReference type="RefSeq" id="WP_344544038.1">
    <property type="nucleotide sequence ID" value="NZ_BAAATD010000006.1"/>
</dbReference>
<keyword evidence="3" id="KW-1185">Reference proteome</keyword>
<keyword evidence="1" id="KW-1133">Transmembrane helix</keyword>
<evidence type="ECO:0000313" key="3">
    <source>
        <dbReference type="Proteomes" id="UP001501509"/>
    </source>
</evidence>
<sequence length="214" mass="22450">MGTDTGREPEGWGLDQYWRRRIFVLGGALGAVGLLAWACTAGGDGDKQPAKSAAVASPSASAAVSSLPAATPTVTVTAKVTPEGSEDGDACEPEAVVINLTATRETFGKDEAPQFQVTAVNTGEHACTFDVGSKSLDVRVTSGGDRVWSMSACEQGSGSSIQMLRRGIPYVTTVTWDRKAGDCRGRRQPVRPGTYAADVKAGKLKGKKQVFELR</sequence>
<proteinExistence type="predicted"/>